<evidence type="ECO:0000313" key="3">
    <source>
        <dbReference type="Proteomes" id="UP000317243"/>
    </source>
</evidence>
<keyword evidence="3" id="KW-1185">Reference proteome</keyword>
<gene>
    <name evidence="2" type="ORF">KOR42_55630</name>
</gene>
<evidence type="ECO:0000313" key="2">
    <source>
        <dbReference type="EMBL" id="TWT29150.1"/>
    </source>
</evidence>
<feature type="compositionally biased region" description="Polar residues" evidence="1">
    <location>
        <begin position="113"/>
        <end position="122"/>
    </location>
</feature>
<feature type="region of interest" description="Disordered" evidence="1">
    <location>
        <begin position="94"/>
        <end position="154"/>
    </location>
</feature>
<organism evidence="2 3">
    <name type="scientific">Thalassoglobus neptunius</name>
    <dbReference type="NCBI Taxonomy" id="1938619"/>
    <lineage>
        <taxon>Bacteria</taxon>
        <taxon>Pseudomonadati</taxon>
        <taxon>Planctomycetota</taxon>
        <taxon>Planctomycetia</taxon>
        <taxon>Planctomycetales</taxon>
        <taxon>Planctomycetaceae</taxon>
        <taxon>Thalassoglobus</taxon>
    </lineage>
</organism>
<accession>A0A5C5UUE9</accession>
<protein>
    <submittedName>
        <fullName evidence="2">Uncharacterized protein</fullName>
    </submittedName>
</protein>
<evidence type="ECO:0000256" key="1">
    <source>
        <dbReference type="SAM" id="MobiDB-lite"/>
    </source>
</evidence>
<dbReference type="Proteomes" id="UP000317243">
    <property type="component" value="Unassembled WGS sequence"/>
</dbReference>
<comment type="caution">
    <text evidence="2">The sequence shown here is derived from an EMBL/GenBank/DDBJ whole genome shotgun (WGS) entry which is preliminary data.</text>
</comment>
<name>A0A5C5UUE9_9PLAN</name>
<dbReference type="AlphaFoldDB" id="A0A5C5UUE9"/>
<proteinExistence type="predicted"/>
<dbReference type="EMBL" id="SIHI01000139">
    <property type="protein sequence ID" value="TWT29150.1"/>
    <property type="molecule type" value="Genomic_DNA"/>
</dbReference>
<reference evidence="2 3" key="1">
    <citation type="submission" date="2019-02" db="EMBL/GenBank/DDBJ databases">
        <title>Deep-cultivation of Planctomycetes and their phenomic and genomic characterization uncovers novel biology.</title>
        <authorList>
            <person name="Wiegand S."/>
            <person name="Jogler M."/>
            <person name="Boedeker C."/>
            <person name="Pinto D."/>
            <person name="Vollmers J."/>
            <person name="Rivas-Marin E."/>
            <person name="Kohn T."/>
            <person name="Peeters S.H."/>
            <person name="Heuer A."/>
            <person name="Rast P."/>
            <person name="Oberbeckmann S."/>
            <person name="Bunk B."/>
            <person name="Jeske O."/>
            <person name="Meyerdierks A."/>
            <person name="Storesund J.E."/>
            <person name="Kallscheuer N."/>
            <person name="Luecker S."/>
            <person name="Lage O.M."/>
            <person name="Pohl T."/>
            <person name="Merkel B.J."/>
            <person name="Hornburger P."/>
            <person name="Mueller R.-W."/>
            <person name="Bruemmer F."/>
            <person name="Labrenz M."/>
            <person name="Spormann A.M."/>
            <person name="Op Den Camp H."/>
            <person name="Overmann J."/>
            <person name="Amann R."/>
            <person name="Jetten M.S.M."/>
            <person name="Mascher T."/>
            <person name="Medema M.H."/>
            <person name="Devos D.P."/>
            <person name="Kaster A.-K."/>
            <person name="Ovreas L."/>
            <person name="Rohde M."/>
            <person name="Galperin M.Y."/>
            <person name="Jogler C."/>
        </authorList>
    </citation>
    <scope>NUCLEOTIDE SEQUENCE [LARGE SCALE GENOMIC DNA]</scope>
    <source>
        <strain evidence="2 3">KOR42</strain>
    </source>
</reference>
<feature type="region of interest" description="Disordered" evidence="1">
    <location>
        <begin position="170"/>
        <end position="223"/>
    </location>
</feature>
<feature type="compositionally biased region" description="Basic residues" evidence="1">
    <location>
        <begin position="123"/>
        <end position="140"/>
    </location>
</feature>
<sequence length="223" mass="24719">MILAADVDRLLAYFDIEIAQEFEGDNHTDGTRDWGGLVQIPVTHFGRWSRPDCASKVFPEFQSSPRRTTSWVVLSDIEKCQQLGKRSLEPLTVAKAIPPTYPPINKQDPTLGEASSKQGQSKATKKPRQTPGRATHKQSKSKGQTRVTGLRNRRGDIDLLVRSAVSFRYRQNGTDQRGPGVEHPFVKTDHRSSVASDGYPPFWASASSSSVESQPKNSRDSSP</sequence>